<dbReference type="GO" id="GO:0005975">
    <property type="term" value="P:carbohydrate metabolic process"/>
    <property type="evidence" value="ECO:0007669"/>
    <property type="project" value="UniProtKB-ARBA"/>
</dbReference>
<keyword evidence="4" id="KW-1185">Reference proteome</keyword>
<dbReference type="RefSeq" id="WP_212528884.1">
    <property type="nucleotide sequence ID" value="NZ_JAGSOG010000056.1"/>
</dbReference>
<sequence length="958" mass="96651">MTPLAAHADSSTPATYYVNDKSSACSDTGPGTQAVPFCSIVQAASVATVPGDTVLIAPGSYNGEVYISASGTATAPITFEAQNPSVSSWLTYVAAPTVDTNGYRLDVTGASYVDIVGLRFGAYSVGGQVLIDNSSHITLDHDVAYSTDDEGRPAYTISGTSSDVTLSRDGANAMTASTPAILVDASGTGNIVTTNDVSGHGPSAGIEVLGSAGVDVTSNTVTNYCGSGISVGDDANGIASGATIENNVVMTVGSNSTEPQCSNANTVGISLQSAADAVDATESHNTIYPNSNSAPGIYSWAGTPYSTPAAFTAATGQGAGDSIADPLTTTTGVPENESAPTINAANSDAPGELPTDILYQPRIDDPNVPETGGGSKPGYDRGAFQFTEALTQGTSTNQGTVPAGATATLTAQPVTSNWANATYTYTYDFGDGTPNETTADPTYPHAFANPGTYAVSITDTSDYGATYTGHFSIQVLAPVVVSAQMSQAPVGALGVQAVPHLTTDWPITTDTIDFGDGSPVQNLLDGGSDQHTYGSPGTYTVTATLGDSGGDTKTVTQTFTTAGNDFTPFGPKRLLDTRSGLGGTSSQFVDDGSVKLKVAGVDGIPADVTAVDLNLTEVGATGNGYIRASAGGNTGTSTLNYVGGAIYSNGVIVPVAADGTVTLSNASTRTSTTVNLIGDVSGYFAPVSSGSEYVSTGVGLRVMDTRSGLGVGKGRLAAGKTDVLTIAGAPHTPIPATGVTAVTVNLTEVATTGAGYLTAFPDAPGATIPNASTVDWQGTTTHAAGAIVPVGADGKIDIHNGSADGGSADVLVDITGYFTNKAGDSVYVPVTPQRVLDTRQLGSVGGGHVGQNSDKYLNMAGLDGTPSPSTASVSYVFNTTVTNTQASGYLSAGANWSDLTGTSMLNWTGANQTIANLSFVGTNPDSTAMDVYFYYGGSSPQPKEVDVLADVMGYFSSQ</sequence>
<dbReference type="SMART" id="SM00089">
    <property type="entry name" value="PKD"/>
    <property type="match status" value="2"/>
</dbReference>
<protein>
    <submittedName>
        <fullName evidence="3">PKD domain-containing protein</fullName>
    </submittedName>
</protein>
<organism evidence="3 4">
    <name type="scientific">Actinospica durhamensis</name>
    <dbReference type="NCBI Taxonomy" id="1508375"/>
    <lineage>
        <taxon>Bacteria</taxon>
        <taxon>Bacillati</taxon>
        <taxon>Actinomycetota</taxon>
        <taxon>Actinomycetes</taxon>
        <taxon>Catenulisporales</taxon>
        <taxon>Actinospicaceae</taxon>
        <taxon>Actinospica</taxon>
    </lineage>
</organism>
<dbReference type="AlphaFoldDB" id="A0A941ITH9"/>
<name>A0A941ITH9_9ACTN</name>
<dbReference type="InterPro" id="IPR011050">
    <property type="entry name" value="Pectin_lyase_fold/virulence"/>
</dbReference>
<dbReference type="Gene3D" id="2.160.20.10">
    <property type="entry name" value="Single-stranded right-handed beta-helix, Pectin lyase-like"/>
    <property type="match status" value="1"/>
</dbReference>
<accession>A0A941ITH9</accession>
<dbReference type="EMBL" id="JAGSOG010000056">
    <property type="protein sequence ID" value="MBR7834371.1"/>
    <property type="molecule type" value="Genomic_DNA"/>
</dbReference>
<dbReference type="Gene3D" id="2.60.40.10">
    <property type="entry name" value="Immunoglobulins"/>
    <property type="match status" value="2"/>
</dbReference>
<dbReference type="SUPFAM" id="SSF51126">
    <property type="entry name" value="Pectin lyase-like"/>
    <property type="match status" value="1"/>
</dbReference>
<feature type="compositionally biased region" description="Polar residues" evidence="1">
    <location>
        <begin position="333"/>
        <end position="346"/>
    </location>
</feature>
<proteinExistence type="predicted"/>
<dbReference type="PROSITE" id="PS50093">
    <property type="entry name" value="PKD"/>
    <property type="match status" value="2"/>
</dbReference>
<dbReference type="Proteomes" id="UP000675781">
    <property type="component" value="Unassembled WGS sequence"/>
</dbReference>
<dbReference type="SMART" id="SM00710">
    <property type="entry name" value="PbH1"/>
    <property type="match status" value="3"/>
</dbReference>
<dbReference type="InterPro" id="IPR012334">
    <property type="entry name" value="Pectin_lyas_fold"/>
</dbReference>
<dbReference type="Pfam" id="PF18911">
    <property type="entry name" value="PKD_4"/>
    <property type="match status" value="1"/>
</dbReference>
<dbReference type="InterPro" id="IPR022409">
    <property type="entry name" value="PKD/Chitinase_dom"/>
</dbReference>
<feature type="domain" description="PKD" evidence="2">
    <location>
        <begin position="513"/>
        <end position="558"/>
    </location>
</feature>
<dbReference type="Pfam" id="PF00801">
    <property type="entry name" value="PKD"/>
    <property type="match status" value="1"/>
</dbReference>
<dbReference type="InterPro" id="IPR013783">
    <property type="entry name" value="Ig-like_fold"/>
</dbReference>
<evidence type="ECO:0000313" key="3">
    <source>
        <dbReference type="EMBL" id="MBR7834371.1"/>
    </source>
</evidence>
<dbReference type="SUPFAM" id="SSF49299">
    <property type="entry name" value="PKD domain"/>
    <property type="match status" value="2"/>
</dbReference>
<dbReference type="InterPro" id="IPR035986">
    <property type="entry name" value="PKD_dom_sf"/>
</dbReference>
<evidence type="ECO:0000313" key="4">
    <source>
        <dbReference type="Proteomes" id="UP000675781"/>
    </source>
</evidence>
<evidence type="ECO:0000259" key="2">
    <source>
        <dbReference type="PROSITE" id="PS50093"/>
    </source>
</evidence>
<comment type="caution">
    <text evidence="3">The sequence shown here is derived from an EMBL/GenBank/DDBJ whole genome shotgun (WGS) entry which is preliminary data.</text>
</comment>
<dbReference type="InterPro" id="IPR000601">
    <property type="entry name" value="PKD_dom"/>
</dbReference>
<feature type="region of interest" description="Disordered" evidence="1">
    <location>
        <begin position="333"/>
        <end position="352"/>
    </location>
</feature>
<evidence type="ECO:0000256" key="1">
    <source>
        <dbReference type="SAM" id="MobiDB-lite"/>
    </source>
</evidence>
<gene>
    <name evidence="3" type="ORF">KDL01_13940</name>
</gene>
<feature type="domain" description="PKD" evidence="2">
    <location>
        <begin position="424"/>
        <end position="482"/>
    </location>
</feature>
<dbReference type="InterPro" id="IPR006626">
    <property type="entry name" value="PbH1"/>
</dbReference>
<reference evidence="3" key="1">
    <citation type="submission" date="2021-04" db="EMBL/GenBank/DDBJ databases">
        <title>Genome based classification of Actinospica acidithermotolerans sp. nov., an actinobacterium isolated from an Indonesian hot spring.</title>
        <authorList>
            <person name="Kusuma A.B."/>
            <person name="Putra K.E."/>
            <person name="Nafisah S."/>
            <person name="Loh J."/>
            <person name="Nouioui I."/>
            <person name="Goodfellow M."/>
        </authorList>
    </citation>
    <scope>NUCLEOTIDE SEQUENCE</scope>
    <source>
        <strain evidence="3">CSCA 57</strain>
    </source>
</reference>